<proteinExistence type="predicted"/>
<dbReference type="GO" id="GO:0008270">
    <property type="term" value="F:zinc ion binding"/>
    <property type="evidence" value="ECO:0007669"/>
    <property type="project" value="UniProtKB-KW"/>
</dbReference>
<evidence type="ECO:0000256" key="1">
    <source>
        <dbReference type="PROSITE-ProRule" id="PRU00042"/>
    </source>
</evidence>
<evidence type="ECO:0000313" key="3">
    <source>
        <dbReference type="EMBL" id="KAL0174178.1"/>
    </source>
</evidence>
<evidence type="ECO:0000259" key="2">
    <source>
        <dbReference type="PROSITE" id="PS50157"/>
    </source>
</evidence>
<dbReference type="InterPro" id="IPR013087">
    <property type="entry name" value="Znf_C2H2_type"/>
</dbReference>
<keyword evidence="1" id="KW-0479">Metal-binding</keyword>
<feature type="domain" description="C2H2-type" evidence="2">
    <location>
        <begin position="25"/>
        <end position="52"/>
    </location>
</feature>
<dbReference type="Pfam" id="PF13894">
    <property type="entry name" value="zf-C2H2_4"/>
    <property type="match status" value="1"/>
</dbReference>
<dbReference type="Gene3D" id="3.30.160.60">
    <property type="entry name" value="Classic Zinc Finger"/>
    <property type="match status" value="1"/>
</dbReference>
<dbReference type="SMART" id="SM00355">
    <property type="entry name" value="ZnF_C2H2"/>
    <property type="match status" value="2"/>
</dbReference>
<name>A0ABD0PJD9_CIRMR</name>
<feature type="non-terminal residue" evidence="3">
    <location>
        <position position="68"/>
    </location>
</feature>
<dbReference type="PROSITE" id="PS00028">
    <property type="entry name" value="ZINC_FINGER_C2H2_1"/>
    <property type="match status" value="1"/>
</dbReference>
<keyword evidence="1" id="KW-0862">Zinc</keyword>
<dbReference type="SUPFAM" id="SSF57667">
    <property type="entry name" value="beta-beta-alpha zinc fingers"/>
    <property type="match status" value="1"/>
</dbReference>
<accession>A0ABD0PJD9</accession>
<dbReference type="Proteomes" id="UP001529510">
    <property type="component" value="Unassembled WGS sequence"/>
</dbReference>
<keyword evidence="4" id="KW-1185">Reference proteome</keyword>
<dbReference type="PROSITE" id="PS50157">
    <property type="entry name" value="ZINC_FINGER_C2H2_2"/>
    <property type="match status" value="1"/>
</dbReference>
<gene>
    <name evidence="3" type="ORF">M9458_030146</name>
</gene>
<evidence type="ECO:0000313" key="4">
    <source>
        <dbReference type="Proteomes" id="UP001529510"/>
    </source>
</evidence>
<keyword evidence="1" id="KW-0863">Zinc-finger</keyword>
<protein>
    <recommendedName>
        <fullName evidence="2">C2H2-type domain-containing protein</fullName>
    </recommendedName>
</protein>
<comment type="caution">
    <text evidence="3">The sequence shown here is derived from an EMBL/GenBank/DDBJ whole genome shotgun (WGS) entry which is preliminary data.</text>
</comment>
<dbReference type="EMBL" id="JAMKFB020000015">
    <property type="protein sequence ID" value="KAL0174178.1"/>
    <property type="molecule type" value="Genomic_DNA"/>
</dbReference>
<organism evidence="3 4">
    <name type="scientific">Cirrhinus mrigala</name>
    <name type="common">Mrigala</name>
    <dbReference type="NCBI Taxonomy" id="683832"/>
    <lineage>
        <taxon>Eukaryota</taxon>
        <taxon>Metazoa</taxon>
        <taxon>Chordata</taxon>
        <taxon>Craniata</taxon>
        <taxon>Vertebrata</taxon>
        <taxon>Euteleostomi</taxon>
        <taxon>Actinopterygii</taxon>
        <taxon>Neopterygii</taxon>
        <taxon>Teleostei</taxon>
        <taxon>Ostariophysi</taxon>
        <taxon>Cypriniformes</taxon>
        <taxon>Cyprinidae</taxon>
        <taxon>Labeoninae</taxon>
        <taxon>Labeonini</taxon>
        <taxon>Cirrhinus</taxon>
    </lineage>
</organism>
<dbReference type="AlphaFoldDB" id="A0ABD0PJD9"/>
<reference evidence="3 4" key="1">
    <citation type="submission" date="2024-05" db="EMBL/GenBank/DDBJ databases">
        <title>Genome sequencing and assembly of Indian major carp, Cirrhinus mrigala (Hamilton, 1822).</title>
        <authorList>
            <person name="Mohindra V."/>
            <person name="Chowdhury L.M."/>
            <person name="Lal K."/>
            <person name="Jena J.K."/>
        </authorList>
    </citation>
    <scope>NUCLEOTIDE SEQUENCE [LARGE SCALE GENOMIC DNA]</scope>
    <source>
        <strain evidence="3">CM1030</strain>
        <tissue evidence="3">Blood</tissue>
    </source>
</reference>
<dbReference type="InterPro" id="IPR036236">
    <property type="entry name" value="Znf_C2H2_sf"/>
</dbReference>
<sequence>MCHQRSRDYSAMIKHLRTHNGASPYQCTICQEYCPSLSSMQKHMKAHKPEDVPPDWRIEKTYLYLCYV</sequence>